<dbReference type="EMBL" id="GIFC01007429">
    <property type="protein sequence ID" value="MXU89512.1"/>
    <property type="molecule type" value="Transcribed_RNA"/>
</dbReference>
<organism evidence="1">
    <name type="scientific">Ixodes ricinus</name>
    <name type="common">Common tick</name>
    <name type="synonym">Acarus ricinus</name>
    <dbReference type="NCBI Taxonomy" id="34613"/>
    <lineage>
        <taxon>Eukaryota</taxon>
        <taxon>Metazoa</taxon>
        <taxon>Ecdysozoa</taxon>
        <taxon>Arthropoda</taxon>
        <taxon>Chelicerata</taxon>
        <taxon>Arachnida</taxon>
        <taxon>Acari</taxon>
        <taxon>Parasitiformes</taxon>
        <taxon>Ixodida</taxon>
        <taxon>Ixodoidea</taxon>
        <taxon>Ixodidae</taxon>
        <taxon>Ixodinae</taxon>
        <taxon>Ixodes</taxon>
    </lineage>
</organism>
<evidence type="ECO:0000313" key="1">
    <source>
        <dbReference type="EMBL" id="MXU89512.1"/>
    </source>
</evidence>
<sequence>MDSMSCSVSLTISCLRGSWAEPLLFLMALPQSSISWAESKVCVCPADVSPSEALRKVIVGITLHVGEATALAKFATCVRSCVLLGFPLLLTPGDLTERTKGNGRESEA</sequence>
<name>A0A6B0UAF6_IXORI</name>
<reference evidence="1" key="1">
    <citation type="submission" date="2019-12" db="EMBL/GenBank/DDBJ databases">
        <title>An insight into the sialome of adult female Ixodes ricinus ticks feeding for 6 days.</title>
        <authorList>
            <person name="Perner J."/>
            <person name="Ribeiro J.M.C."/>
        </authorList>
    </citation>
    <scope>NUCLEOTIDE SEQUENCE</scope>
    <source>
        <strain evidence="1">Semi-engorged</strain>
        <tissue evidence="1">Salivary glands</tissue>
    </source>
</reference>
<protein>
    <submittedName>
        <fullName evidence="1">Putative secreted protein</fullName>
    </submittedName>
</protein>
<proteinExistence type="predicted"/>
<dbReference type="AlphaFoldDB" id="A0A6B0UAF6"/>
<accession>A0A6B0UAF6</accession>